<name>A0A2N5DSQ4_9GAMM</name>
<proteinExistence type="predicted"/>
<comment type="caution">
    <text evidence="1">The sequence shown here is derived from an EMBL/GenBank/DDBJ whole genome shotgun (WGS) entry which is preliminary data.</text>
</comment>
<dbReference type="AlphaFoldDB" id="A0A2N5DSQ4"/>
<evidence type="ECO:0000313" key="1">
    <source>
        <dbReference type="EMBL" id="PLR29158.1"/>
    </source>
</evidence>
<accession>A0A2N5DSQ4</accession>
<evidence type="ECO:0000313" key="2">
    <source>
        <dbReference type="Proteomes" id="UP000234240"/>
    </source>
</evidence>
<reference evidence="1 2" key="1">
    <citation type="submission" date="2017-12" db="EMBL/GenBank/DDBJ databases">
        <title>Characterization of six clinical isolates of Enterochimera gen. nov., a novel genus of the Yersiniaciae family and the three species Enterochimera arupensis sp. nov., Enterochimera coloradensis sp. nov, and Enterochimera californica sp. nov.</title>
        <authorList>
            <person name="Rossi A."/>
            <person name="Fisher M."/>
        </authorList>
    </citation>
    <scope>NUCLEOTIDE SEQUENCE [LARGE SCALE GENOMIC DNA]</scope>
    <source>
        <strain evidence="2">2015-Iso6</strain>
    </source>
</reference>
<sequence length="71" mass="8221">MAFEKIHNGYSIEQIFWWVKRLAYNVSLRVEAEEYRLVFSHKSCGTQELYGSLWVVAKNAIEALGSAVRRA</sequence>
<protein>
    <submittedName>
        <fullName evidence="1">Uncharacterized protein</fullName>
    </submittedName>
</protein>
<dbReference type="EMBL" id="PJZF01000085">
    <property type="protein sequence ID" value="PLR29158.1"/>
    <property type="molecule type" value="Genomic_DNA"/>
</dbReference>
<keyword evidence="2" id="KW-1185">Reference proteome</keyword>
<feature type="non-terminal residue" evidence="1">
    <location>
        <position position="71"/>
    </location>
</feature>
<gene>
    <name evidence="1" type="ORF">CYR55_22970</name>
</gene>
<dbReference type="OrthoDB" id="6636672at2"/>
<dbReference type="RefSeq" id="WP_146001048.1">
    <property type="nucleotide sequence ID" value="NZ_PJZF01000085.1"/>
</dbReference>
<dbReference type="Proteomes" id="UP000234240">
    <property type="component" value="Unassembled WGS sequence"/>
</dbReference>
<organism evidence="1 2">
    <name type="scientific">Chimaeribacter californicus</name>
    <dbReference type="NCBI Taxonomy" id="2060067"/>
    <lineage>
        <taxon>Bacteria</taxon>
        <taxon>Pseudomonadati</taxon>
        <taxon>Pseudomonadota</taxon>
        <taxon>Gammaproteobacteria</taxon>
        <taxon>Enterobacterales</taxon>
        <taxon>Yersiniaceae</taxon>
        <taxon>Chimaeribacter</taxon>
    </lineage>
</organism>